<dbReference type="Proteomes" id="UP000887574">
    <property type="component" value="Unplaced"/>
</dbReference>
<comment type="subcellular location">
    <subcellularLocation>
        <location evidence="1">Membrane</location>
        <topology evidence="1">Multi-pass membrane protein</topology>
    </subcellularLocation>
</comment>
<dbReference type="GO" id="GO:0005283">
    <property type="term" value="F:amino acid:sodium symporter activity"/>
    <property type="evidence" value="ECO:0007669"/>
    <property type="project" value="TreeGrafter"/>
</dbReference>
<feature type="compositionally biased region" description="Polar residues" evidence="10">
    <location>
        <begin position="730"/>
        <end position="761"/>
    </location>
</feature>
<keyword evidence="3" id="KW-0813">Transport</keyword>
<evidence type="ECO:0000256" key="5">
    <source>
        <dbReference type="ARBA" id="ARBA00022847"/>
    </source>
</evidence>
<feature type="transmembrane region" description="Helical" evidence="11">
    <location>
        <begin position="644"/>
        <end position="669"/>
    </location>
</feature>
<proteinExistence type="inferred from homology"/>
<dbReference type="GO" id="GO:0089718">
    <property type="term" value="P:amino acid import across plasma membrane"/>
    <property type="evidence" value="ECO:0007669"/>
    <property type="project" value="TreeGrafter"/>
</dbReference>
<feature type="transmembrane region" description="Helical" evidence="11">
    <location>
        <begin position="556"/>
        <end position="580"/>
    </location>
</feature>
<feature type="binding site" evidence="9">
    <location>
        <position position="502"/>
    </location>
    <ligand>
        <name>Na(+)</name>
        <dbReference type="ChEBI" id="CHEBI:29101"/>
        <label>1</label>
    </ligand>
</feature>
<dbReference type="GO" id="GO:0005886">
    <property type="term" value="C:plasma membrane"/>
    <property type="evidence" value="ECO:0007669"/>
    <property type="project" value="TreeGrafter"/>
</dbReference>
<feature type="transmembrane region" description="Helical" evidence="11">
    <location>
        <begin position="177"/>
        <end position="205"/>
    </location>
</feature>
<keyword evidence="9" id="KW-0915">Sodium</keyword>
<dbReference type="InterPro" id="IPR037272">
    <property type="entry name" value="SNS_sf"/>
</dbReference>
<evidence type="ECO:0000256" key="3">
    <source>
        <dbReference type="ARBA" id="ARBA00022448"/>
    </source>
</evidence>
<feature type="binding site" evidence="9">
    <location>
        <position position="118"/>
    </location>
    <ligand>
        <name>Na(+)</name>
        <dbReference type="ChEBI" id="CHEBI:29101"/>
        <label>1</label>
    </ligand>
</feature>
<evidence type="ECO:0000256" key="10">
    <source>
        <dbReference type="SAM" id="MobiDB-lite"/>
    </source>
</evidence>
<feature type="transmembrane region" description="Helical" evidence="11">
    <location>
        <begin position="339"/>
        <end position="356"/>
    </location>
</feature>
<evidence type="ECO:0000313" key="12">
    <source>
        <dbReference type="Proteomes" id="UP000887574"/>
    </source>
</evidence>
<organism evidence="12 13">
    <name type="scientific">Ditylenchus dipsaci</name>
    <dbReference type="NCBI Taxonomy" id="166011"/>
    <lineage>
        <taxon>Eukaryota</taxon>
        <taxon>Metazoa</taxon>
        <taxon>Ecdysozoa</taxon>
        <taxon>Nematoda</taxon>
        <taxon>Chromadorea</taxon>
        <taxon>Rhabditida</taxon>
        <taxon>Tylenchina</taxon>
        <taxon>Tylenchomorpha</taxon>
        <taxon>Sphaerularioidea</taxon>
        <taxon>Anguinidae</taxon>
        <taxon>Anguininae</taxon>
        <taxon>Ditylenchus</taxon>
    </lineage>
</organism>
<feature type="binding site" evidence="9">
    <location>
        <position position="498"/>
    </location>
    <ligand>
        <name>Na(+)</name>
        <dbReference type="ChEBI" id="CHEBI:29101"/>
        <label>1</label>
    </ligand>
</feature>
<dbReference type="GO" id="GO:0046872">
    <property type="term" value="F:metal ion binding"/>
    <property type="evidence" value="ECO:0007669"/>
    <property type="project" value="UniProtKB-KW"/>
</dbReference>
<name>A0A915EHV6_9BILA</name>
<feature type="binding site" evidence="9">
    <location>
        <position position="113"/>
    </location>
    <ligand>
        <name>Na(+)</name>
        <dbReference type="ChEBI" id="CHEBI:29101"/>
        <label>1</label>
    </ligand>
</feature>
<feature type="transmembrane region" description="Helical" evidence="11">
    <location>
        <begin position="135"/>
        <end position="156"/>
    </location>
</feature>
<protein>
    <submittedName>
        <fullName evidence="13">Transporter</fullName>
    </submittedName>
</protein>
<dbReference type="PANTHER" id="PTHR11616:SF321">
    <property type="entry name" value="SODIUM-DEPENDENT NUTRIENT AMINO ACID TRANSPORTER 1-RELATED"/>
    <property type="match status" value="1"/>
</dbReference>
<keyword evidence="6 11" id="KW-1133">Transmembrane helix</keyword>
<dbReference type="PRINTS" id="PR00176">
    <property type="entry name" value="NANEUSMPORT"/>
</dbReference>
<dbReference type="WBParaSite" id="jg6184">
    <property type="protein sequence ID" value="jg6184"/>
    <property type="gene ID" value="jg6184"/>
</dbReference>
<evidence type="ECO:0000256" key="11">
    <source>
        <dbReference type="SAM" id="Phobius"/>
    </source>
</evidence>
<feature type="compositionally biased region" description="Polar residues" evidence="10">
    <location>
        <begin position="25"/>
        <end position="36"/>
    </location>
</feature>
<keyword evidence="8" id="KW-0325">Glycoprotein</keyword>
<feature type="transmembrane region" description="Helical" evidence="11">
    <location>
        <begin position="486"/>
        <end position="505"/>
    </location>
</feature>
<evidence type="ECO:0000313" key="13">
    <source>
        <dbReference type="WBParaSite" id="jg6184"/>
    </source>
</evidence>
<feature type="transmembrane region" description="Helical" evidence="11">
    <location>
        <begin position="257"/>
        <end position="276"/>
    </location>
</feature>
<feature type="region of interest" description="Disordered" evidence="10">
    <location>
        <begin position="1"/>
        <end position="41"/>
    </location>
</feature>
<feature type="transmembrane region" description="Helical" evidence="11">
    <location>
        <begin position="288"/>
        <end position="307"/>
    </location>
</feature>
<feature type="transmembrane region" description="Helical" evidence="11">
    <location>
        <begin position="368"/>
        <end position="392"/>
    </location>
</feature>
<dbReference type="GO" id="GO:0015179">
    <property type="term" value="F:L-amino acid transmembrane transporter activity"/>
    <property type="evidence" value="ECO:0007669"/>
    <property type="project" value="TreeGrafter"/>
</dbReference>
<feature type="transmembrane region" description="Helical" evidence="11">
    <location>
        <begin position="601"/>
        <end position="624"/>
    </location>
</feature>
<keyword evidence="7 11" id="KW-0472">Membrane</keyword>
<comment type="similarity">
    <text evidence="2">Belongs to the sodium:neurotransmitter symporter (SNF) (TC 2.A.22) family.</text>
</comment>
<feature type="binding site" evidence="9">
    <location>
        <position position="342"/>
    </location>
    <ligand>
        <name>Na(+)</name>
        <dbReference type="ChEBI" id="CHEBI:29101"/>
        <label>1</label>
    </ligand>
</feature>
<dbReference type="SUPFAM" id="SSF161070">
    <property type="entry name" value="SNF-like"/>
    <property type="match status" value="1"/>
</dbReference>
<reference evidence="13" key="1">
    <citation type="submission" date="2022-11" db="UniProtKB">
        <authorList>
            <consortium name="WormBaseParasite"/>
        </authorList>
    </citation>
    <scope>IDENTIFICATION</scope>
</reference>
<feature type="binding site" evidence="9">
    <location>
        <position position="114"/>
    </location>
    <ligand>
        <name>Na(+)</name>
        <dbReference type="ChEBI" id="CHEBI:29101"/>
        <label>1</label>
    </ligand>
</feature>
<keyword evidence="4 11" id="KW-0812">Transmembrane</keyword>
<dbReference type="AlphaFoldDB" id="A0A915EHV6"/>
<evidence type="ECO:0000256" key="4">
    <source>
        <dbReference type="ARBA" id="ARBA00022692"/>
    </source>
</evidence>
<keyword evidence="9" id="KW-0479">Metal-binding</keyword>
<accession>A0A915EHV6</accession>
<sequence length="822" mass="91298">MSSGRNLLQLPFKGGKKNGGRSLADASTSNGSSSRTPMFDCNDDEGVEDVADINSNLTDSKQLSSRVTFSEESVAIGGLQADGLEHIVHVAPDEHRDGWDNKTQFFLGVISYAVGFGNVWRFPALLQKNGGGAFLIPYLLMMVLEGIPLFLIELGIGQRLQTGPVGVWNAIHPYLGGVGVSAAIVSYLVGLYYNVILTWVIYYLFKSFRVTLPWSSCPTYENGTEITECTMSTSPTNYFWNREAIDTSNSIGETNGFTVHITICLILAWILIYFCVMRGIKTSGKVMYVTATFPYIVTTAFFIRSLMLEGATDGLLYMLNPDLSRLWDPEVWLEASAQLFYSFGLGFGGLIAFSSYNPVKNNCKRDCIMLSIANLLTSLYTALVIFCVLGYMGHKNYMSCIDKDMAKAVMLYPNDYHSLADMKTKISVEEYIKWTELKFHGSVIDKMAENSAYCSYHQIIEQAAEGTGLAFVVFTEAILQFPLPPIWSVLFFLMLLMLGLGSMFGTLEGVITSLNDSKMIRVKKPVMTAFLCGSACIIGLIFSTKSGQYWVSLFDHFAGTYALMGVAFFEIVAVIYVYGFRRFCRDLEYMTGEKIGNYWLITWRFISPTIMLVLFTCSVFKSFTSTPQYLAYNSETTHQHKVDYPTWALFIAGGLVVLAMSPVPFVYFVRKFKIWTAEGDIPAVSCYKNCGLKCLGSTPSTTYMLKSQMSFNRMVESNASEIQNIGLSVRNDQSKSNGVNTSKGGVSKNTGVAQQKGLVSSNKDKSSSENINSTALAPIKENVPTKEIKTVFKPEIAGNCLQKSSKWTNNQPTMQQYSIFDL</sequence>
<evidence type="ECO:0000256" key="1">
    <source>
        <dbReference type="ARBA" id="ARBA00004141"/>
    </source>
</evidence>
<dbReference type="Pfam" id="PF00209">
    <property type="entry name" value="SNF"/>
    <property type="match status" value="1"/>
</dbReference>
<evidence type="ECO:0000256" key="7">
    <source>
        <dbReference type="ARBA" id="ARBA00023136"/>
    </source>
</evidence>
<evidence type="ECO:0000256" key="9">
    <source>
        <dbReference type="PIRSR" id="PIRSR600175-1"/>
    </source>
</evidence>
<dbReference type="InterPro" id="IPR000175">
    <property type="entry name" value="Na/ntran_symport"/>
</dbReference>
<feature type="region of interest" description="Disordered" evidence="10">
    <location>
        <begin position="730"/>
        <end position="775"/>
    </location>
</feature>
<evidence type="ECO:0000256" key="6">
    <source>
        <dbReference type="ARBA" id="ARBA00022989"/>
    </source>
</evidence>
<dbReference type="PROSITE" id="PS50267">
    <property type="entry name" value="NA_NEUROTRAN_SYMP_3"/>
    <property type="match status" value="1"/>
</dbReference>
<keyword evidence="12" id="KW-1185">Reference proteome</keyword>
<dbReference type="NCBIfam" id="NF037979">
    <property type="entry name" value="Na_transp"/>
    <property type="match status" value="1"/>
</dbReference>
<feature type="binding site" evidence="9">
    <location>
        <position position="374"/>
    </location>
    <ligand>
        <name>Na(+)</name>
        <dbReference type="ChEBI" id="CHEBI:29101"/>
        <label>1</label>
    </ligand>
</feature>
<keyword evidence="5" id="KW-0769">Symport</keyword>
<feature type="transmembrane region" description="Helical" evidence="11">
    <location>
        <begin position="526"/>
        <end position="544"/>
    </location>
</feature>
<evidence type="ECO:0000256" key="8">
    <source>
        <dbReference type="ARBA" id="ARBA00023180"/>
    </source>
</evidence>
<feature type="transmembrane region" description="Helical" evidence="11">
    <location>
        <begin position="105"/>
        <end position="123"/>
    </location>
</feature>
<evidence type="ECO:0000256" key="2">
    <source>
        <dbReference type="ARBA" id="ARBA00006459"/>
    </source>
</evidence>
<dbReference type="PANTHER" id="PTHR11616">
    <property type="entry name" value="SODIUM/CHLORIDE DEPENDENT TRANSPORTER"/>
    <property type="match status" value="1"/>
</dbReference>